<dbReference type="PRINTS" id="PR01217">
    <property type="entry name" value="PRICHEXTENSN"/>
</dbReference>
<dbReference type="InterPro" id="IPR011042">
    <property type="entry name" value="6-blade_b-propeller_TolB-like"/>
</dbReference>
<feature type="domain" description="DUF7133" evidence="3">
    <location>
        <begin position="72"/>
        <end position="310"/>
    </location>
</feature>
<gene>
    <name evidence="4" type="ORF">CfE428DRAFT_3923</name>
</gene>
<dbReference type="PANTHER" id="PTHR33546">
    <property type="entry name" value="LARGE, MULTIFUNCTIONAL SECRETED PROTEIN-RELATED"/>
    <property type="match status" value="1"/>
</dbReference>
<comment type="caution">
    <text evidence="4">The sequence shown here is derived from an EMBL/GenBank/DDBJ whole genome shotgun (WGS) entry which is preliminary data.</text>
</comment>
<organism evidence="4 5">
    <name type="scientific">Chthoniobacter flavus Ellin428</name>
    <dbReference type="NCBI Taxonomy" id="497964"/>
    <lineage>
        <taxon>Bacteria</taxon>
        <taxon>Pseudomonadati</taxon>
        <taxon>Verrucomicrobiota</taxon>
        <taxon>Spartobacteria</taxon>
        <taxon>Chthoniobacterales</taxon>
        <taxon>Chthoniobacteraceae</taxon>
        <taxon>Chthoniobacter</taxon>
    </lineage>
</organism>
<feature type="compositionally biased region" description="Basic and acidic residues" evidence="1">
    <location>
        <begin position="503"/>
        <end position="517"/>
    </location>
</feature>
<dbReference type="RefSeq" id="WP_006981248.1">
    <property type="nucleotide sequence ID" value="NZ_ABVL01000012.1"/>
</dbReference>
<reference evidence="4 5" key="1">
    <citation type="journal article" date="2011" name="J. Bacteriol.">
        <title>Genome sequence of Chthoniobacter flavus Ellin428, an aerobic heterotrophic soil bacterium.</title>
        <authorList>
            <person name="Kant R."/>
            <person name="van Passel M.W."/>
            <person name="Palva A."/>
            <person name="Lucas S."/>
            <person name="Lapidus A."/>
            <person name="Glavina Del Rio T."/>
            <person name="Dalin E."/>
            <person name="Tice H."/>
            <person name="Bruce D."/>
            <person name="Goodwin L."/>
            <person name="Pitluck S."/>
            <person name="Larimer F.W."/>
            <person name="Land M.L."/>
            <person name="Hauser L."/>
            <person name="Sangwan P."/>
            <person name="de Vos W.M."/>
            <person name="Janssen P.H."/>
            <person name="Smidt H."/>
        </authorList>
    </citation>
    <scope>NUCLEOTIDE SEQUENCE [LARGE SCALE GENOMIC DNA]</scope>
    <source>
        <strain evidence="4 5">Ellin428</strain>
    </source>
</reference>
<sequence precursor="true">MKRFLLPLLLAARVALGAETAAPSDYYKVENIATPPGLSAEVGGLTFTPDGHLMACFHRGEVYSYNPETKEWKLFAQGLQDPLGIIAPKNDEVIVMQRSELTRLRDTNGDGVADSYETICDSFGMTGNYHEFAFGPLPAPDGGWFVALNTASNGAGIRQELRGEFRDLGREGRMYSVVPWRGWVVKISPDGKLTPWASGFRSPNGLGYDSKGRLFVTDNQGDWIGACPLYHVEKDKFYGHPASLVWKKGETRDPLTIPMKELDAMRTRGSIVFPYLASMAMSATQPLTDTTAGKFGPFAGQMLVGEMNHARILRMMMEEVDGQLQGMVVPLLESHGLHKGDNRVAFAPDGSLWVGQTDHGWAGDKGIQRISWTGKVPLDVKEMHLTKTGFEMTFTQPLETAAASNPESYKVRRYYYEYHEPYGSPEFDLQEITPKSVALSEDRTKVTLGFDPVVAWRIYEFHLDALKGDDGAAVANPLVAYTLNHLVGAKTPPPPPPGPGKSETAKKDEEKKPEADKPAPATPTPTPKPKGGAKKPAATPTPAPAPATPTSKPKGKGKPATPTPTPTPKKK</sequence>
<evidence type="ECO:0000259" key="3">
    <source>
        <dbReference type="Pfam" id="PF23500"/>
    </source>
</evidence>
<feature type="compositionally biased region" description="Pro residues" evidence="1">
    <location>
        <begin position="561"/>
        <end position="571"/>
    </location>
</feature>
<dbReference type="eggNOG" id="COG2133">
    <property type="taxonomic scope" value="Bacteria"/>
</dbReference>
<dbReference type="InterPro" id="IPR055557">
    <property type="entry name" value="DUF7133"/>
</dbReference>
<evidence type="ECO:0000313" key="5">
    <source>
        <dbReference type="Proteomes" id="UP000005824"/>
    </source>
</evidence>
<feature type="region of interest" description="Disordered" evidence="1">
    <location>
        <begin position="488"/>
        <end position="571"/>
    </location>
</feature>
<proteinExistence type="predicted"/>
<protein>
    <submittedName>
        <fullName evidence="4">Putative large, multifunctional secreted protein</fullName>
    </submittedName>
</protein>
<accession>B4D4T5</accession>
<dbReference type="PANTHER" id="PTHR33546:SF1">
    <property type="entry name" value="LARGE, MULTIFUNCTIONAL SECRETED PROTEIN"/>
    <property type="match status" value="1"/>
</dbReference>
<dbReference type="EMBL" id="ABVL01000012">
    <property type="protein sequence ID" value="EDY18538.1"/>
    <property type="molecule type" value="Genomic_DNA"/>
</dbReference>
<name>B4D4T5_9BACT</name>
<evidence type="ECO:0000313" key="4">
    <source>
        <dbReference type="EMBL" id="EDY18538.1"/>
    </source>
</evidence>
<evidence type="ECO:0000256" key="2">
    <source>
        <dbReference type="SAM" id="SignalP"/>
    </source>
</evidence>
<dbReference type="SUPFAM" id="SSF63829">
    <property type="entry name" value="Calcium-dependent phosphotriesterase"/>
    <property type="match status" value="1"/>
</dbReference>
<feature type="signal peptide" evidence="2">
    <location>
        <begin position="1"/>
        <end position="17"/>
    </location>
</feature>
<dbReference type="InParanoid" id="B4D4T5"/>
<feature type="chain" id="PRO_5002802455" evidence="2">
    <location>
        <begin position="18"/>
        <end position="571"/>
    </location>
</feature>
<dbReference type="STRING" id="497964.CfE428DRAFT_3923"/>
<dbReference type="AlphaFoldDB" id="B4D4T5"/>
<keyword evidence="2" id="KW-0732">Signal</keyword>
<evidence type="ECO:0000256" key="1">
    <source>
        <dbReference type="SAM" id="MobiDB-lite"/>
    </source>
</evidence>
<dbReference type="Pfam" id="PF23500">
    <property type="entry name" value="DUF7133"/>
    <property type="match status" value="1"/>
</dbReference>
<dbReference type="Gene3D" id="2.120.10.30">
    <property type="entry name" value="TolB, C-terminal domain"/>
    <property type="match status" value="1"/>
</dbReference>
<dbReference type="Proteomes" id="UP000005824">
    <property type="component" value="Unassembled WGS sequence"/>
</dbReference>
<keyword evidence="5" id="KW-1185">Reference proteome</keyword>